<keyword evidence="2" id="KW-0378">Hydrolase</keyword>
<protein>
    <submittedName>
        <fullName evidence="2">Protease</fullName>
    </submittedName>
</protein>
<evidence type="ECO:0000313" key="2">
    <source>
        <dbReference type="EMBL" id="SIW92285.1"/>
    </source>
</evidence>
<evidence type="ECO:0000313" key="4">
    <source>
        <dbReference type="Proteomes" id="UP000187708"/>
    </source>
</evidence>
<keyword evidence="2" id="KW-0645">Protease</keyword>
<dbReference type="RefSeq" id="WP_001575670.1">
    <property type="nucleotide sequence ID" value="NZ_CP102341.1"/>
</dbReference>
<dbReference type="Proteomes" id="UP000187708">
    <property type="component" value="Unassembled WGS sequence"/>
</dbReference>
<accession>A0A8B4CA76</accession>
<dbReference type="AlphaFoldDB" id="A0A8B4CA76"/>
<dbReference type="EMBL" id="FTSV01000015">
    <property type="protein sequence ID" value="SIW92285.1"/>
    <property type="molecule type" value="Genomic_DNA"/>
</dbReference>
<name>A0A8B4CA76_SHISO</name>
<reference evidence="2 4" key="1">
    <citation type="submission" date="2017-01" db="EMBL/GenBank/DDBJ databases">
        <authorList>
            <consortium name="Pathogen Informatics"/>
        </authorList>
    </citation>
    <scope>NUCLEOTIDE SEQUENCE [LARGE SCALE GENOMIC DNA]</scope>
    <source>
        <strain evidence="1 3">20352044</strain>
        <strain evidence="2 4">2090STDY5461769</strain>
    </source>
</reference>
<evidence type="ECO:0000313" key="1">
    <source>
        <dbReference type="EMBL" id="CSK54632.1"/>
    </source>
</evidence>
<sequence length="377" mass="40754">MKTENHPKDANRPSGLAVLSASLTASGDGWCQLLPAGRVKARDGRPEKPTEGWLINESACNRMKAGLSALHQPLLIDYDHHSVNAQKNGFKAIAAGWVKPENIEWREGQGIFIKPEWTPQAQKHIDDREYAYLSAYMHYFADTGEPYLLRMASLTNDPGITGMNPVAALSADDLYVVSPSQEQSPMNEQLRQLLTALGLTVADGDEFTPELGTAALSALTGIKTRADAHDTLKTQVASLSAELETAKGTPTGGTIDLTKYVPVETYNALRTEYAALSAQHGSTTLEQLLDKAESEGRIFKSERGYMEGLGQQIGVAALSAQLDARQPVAALTTLQTDTVTVPDKKTATAVLSAEDIAAARLLGKTEAEFLKMKEEMQ</sequence>
<gene>
    <name evidence="1" type="ORF">ERS428554_01597</name>
    <name evidence="2" type="ORF">SAMEA2054241_00809</name>
</gene>
<dbReference type="GO" id="GO:0006508">
    <property type="term" value="P:proteolysis"/>
    <property type="evidence" value="ECO:0007669"/>
    <property type="project" value="UniProtKB-KW"/>
</dbReference>
<evidence type="ECO:0000313" key="3">
    <source>
        <dbReference type="Proteomes" id="UP000045991"/>
    </source>
</evidence>
<dbReference type="EMBL" id="CWXZ01000028">
    <property type="protein sequence ID" value="CSK54632.1"/>
    <property type="molecule type" value="Genomic_DNA"/>
</dbReference>
<dbReference type="Proteomes" id="UP000045991">
    <property type="component" value="Unassembled WGS sequence"/>
</dbReference>
<organism evidence="2 4">
    <name type="scientific">Shigella sonnei</name>
    <dbReference type="NCBI Taxonomy" id="624"/>
    <lineage>
        <taxon>Bacteria</taxon>
        <taxon>Pseudomonadati</taxon>
        <taxon>Pseudomonadota</taxon>
        <taxon>Gammaproteobacteria</taxon>
        <taxon>Enterobacterales</taxon>
        <taxon>Enterobacteriaceae</taxon>
        <taxon>Shigella</taxon>
    </lineage>
</organism>
<proteinExistence type="predicted"/>
<dbReference type="Pfam" id="PF10123">
    <property type="entry name" value="Mu-like_Pro"/>
    <property type="match status" value="1"/>
</dbReference>
<dbReference type="PIRSF" id="PIRSF016624">
    <property type="entry name" value="Mu_prophg_I"/>
    <property type="match status" value="1"/>
</dbReference>
<dbReference type="GO" id="GO:0008233">
    <property type="term" value="F:peptidase activity"/>
    <property type="evidence" value="ECO:0007669"/>
    <property type="project" value="UniProtKB-KW"/>
</dbReference>
<comment type="caution">
    <text evidence="2">The sequence shown here is derived from an EMBL/GenBank/DDBJ whole genome shotgun (WGS) entry which is preliminary data.</text>
</comment>
<dbReference type="InterPro" id="IPR012106">
    <property type="entry name" value="Phage_Mu_Gp1"/>
</dbReference>